<dbReference type="InterPro" id="IPR032675">
    <property type="entry name" value="LRR_dom_sf"/>
</dbReference>
<dbReference type="Pfam" id="PF13855">
    <property type="entry name" value="LRR_8"/>
    <property type="match status" value="1"/>
</dbReference>
<evidence type="ECO:0000256" key="4">
    <source>
        <dbReference type="SAM" id="MobiDB-lite"/>
    </source>
</evidence>
<dbReference type="Gene3D" id="3.80.10.10">
    <property type="entry name" value="Ribonuclease Inhibitor"/>
    <property type="match status" value="1"/>
</dbReference>
<dbReference type="EMBL" id="JAIZAY010000008">
    <property type="protein sequence ID" value="KAJ8037820.1"/>
    <property type="molecule type" value="Genomic_DNA"/>
</dbReference>
<dbReference type="InterPro" id="IPR003591">
    <property type="entry name" value="Leu-rich_rpt_typical-subtyp"/>
</dbReference>
<evidence type="ECO:0000256" key="2">
    <source>
        <dbReference type="ARBA" id="ARBA00022729"/>
    </source>
</evidence>
<dbReference type="PANTHER" id="PTHR24366">
    <property type="entry name" value="IG(IMMUNOGLOBULIN) AND LRR(LEUCINE RICH REPEAT) DOMAINS"/>
    <property type="match status" value="1"/>
</dbReference>
<organism evidence="7 8">
    <name type="scientific">Holothuria leucospilota</name>
    <name type="common">Black long sea cucumber</name>
    <name type="synonym">Mertensiothuria leucospilota</name>
    <dbReference type="NCBI Taxonomy" id="206669"/>
    <lineage>
        <taxon>Eukaryota</taxon>
        <taxon>Metazoa</taxon>
        <taxon>Echinodermata</taxon>
        <taxon>Eleutherozoa</taxon>
        <taxon>Echinozoa</taxon>
        <taxon>Holothuroidea</taxon>
        <taxon>Aspidochirotacea</taxon>
        <taxon>Aspidochirotida</taxon>
        <taxon>Holothuriidae</taxon>
        <taxon>Holothuria</taxon>
    </lineage>
</organism>
<keyword evidence="5" id="KW-0812">Transmembrane</keyword>
<dbReference type="Proteomes" id="UP001152320">
    <property type="component" value="Chromosome 8"/>
</dbReference>
<keyword evidence="5" id="KW-1133">Transmembrane helix</keyword>
<comment type="caution">
    <text evidence="7">The sequence shown here is derived from an EMBL/GenBank/DDBJ whole genome shotgun (WGS) entry which is preliminary data.</text>
</comment>
<evidence type="ECO:0000313" key="7">
    <source>
        <dbReference type="EMBL" id="KAJ8037820.1"/>
    </source>
</evidence>
<evidence type="ECO:0000259" key="6">
    <source>
        <dbReference type="SMART" id="SM00082"/>
    </source>
</evidence>
<feature type="transmembrane region" description="Helical" evidence="5">
    <location>
        <begin position="192"/>
        <end position="215"/>
    </location>
</feature>
<evidence type="ECO:0000256" key="3">
    <source>
        <dbReference type="ARBA" id="ARBA00022737"/>
    </source>
</evidence>
<keyword evidence="8" id="KW-1185">Reference proteome</keyword>
<feature type="region of interest" description="Disordered" evidence="4">
    <location>
        <begin position="298"/>
        <end position="318"/>
    </location>
</feature>
<dbReference type="SMART" id="SM00369">
    <property type="entry name" value="LRR_TYP"/>
    <property type="match status" value="3"/>
</dbReference>
<dbReference type="InterPro" id="IPR001611">
    <property type="entry name" value="Leu-rich_rpt"/>
</dbReference>
<dbReference type="PANTHER" id="PTHR24366:SF96">
    <property type="entry name" value="LEUCINE RICH REPEAT CONTAINING 53"/>
    <property type="match status" value="1"/>
</dbReference>
<keyword evidence="5" id="KW-0472">Membrane</keyword>
<evidence type="ECO:0000256" key="5">
    <source>
        <dbReference type="SAM" id="Phobius"/>
    </source>
</evidence>
<name>A0A9Q1C459_HOLLE</name>
<reference evidence="7" key="1">
    <citation type="submission" date="2021-10" db="EMBL/GenBank/DDBJ databases">
        <title>Tropical sea cucumber genome reveals ecological adaptation and Cuvierian tubules defense mechanism.</title>
        <authorList>
            <person name="Chen T."/>
        </authorList>
    </citation>
    <scope>NUCLEOTIDE SEQUENCE</scope>
    <source>
        <strain evidence="7">Nanhai2018</strain>
        <tissue evidence="7">Muscle</tissue>
    </source>
</reference>
<dbReference type="AlphaFoldDB" id="A0A9Q1C459"/>
<dbReference type="PROSITE" id="PS51450">
    <property type="entry name" value="LRR"/>
    <property type="match status" value="3"/>
</dbReference>
<sequence length="346" mass="38635">MSFTELCVLDLSNNLLRELSDDTFVMNGKLQILNLTNNRLVSVSENSFTGLNNLLKLDLSNNQLRTLPGRVLQPLIQLNSTKKSVHVAENKWECDCKLLEFWFWYIDHKDDIHMSGPIICESPSSLYGKTLANLSEGEVITCQEASTLLFSNQSGSTIKPLMDISPISSSESSEEMFESSEENTTLTSNGHLITTIVLGLTVTCSTIIALLLVVLHYRRKLSAARSANVSPMDGRWHTSSHSFVQQRVRYASNSNHEYEEILSKNSDLPPCPGLGKTPLKIDKTKVSRHQQDGTYTWRIASPRSPSTSAQDDDRMFKSPSLRNIAAPGSVTNDSYFSPPVYLEIKE</sequence>
<keyword evidence="2" id="KW-0732">Signal</keyword>
<dbReference type="SUPFAM" id="SSF52058">
    <property type="entry name" value="L domain-like"/>
    <property type="match status" value="1"/>
</dbReference>
<protein>
    <submittedName>
        <fullName evidence="7">Platelet glycoprotein V</fullName>
    </submittedName>
</protein>
<proteinExistence type="predicted"/>
<accession>A0A9Q1C459</accession>
<evidence type="ECO:0000256" key="1">
    <source>
        <dbReference type="ARBA" id="ARBA00022614"/>
    </source>
</evidence>
<feature type="domain" description="LRRCT" evidence="6">
    <location>
        <begin position="90"/>
        <end position="143"/>
    </location>
</feature>
<evidence type="ECO:0000313" key="8">
    <source>
        <dbReference type="Proteomes" id="UP001152320"/>
    </source>
</evidence>
<dbReference type="OrthoDB" id="676979at2759"/>
<dbReference type="InterPro" id="IPR000483">
    <property type="entry name" value="Cys-rich_flank_reg_C"/>
</dbReference>
<dbReference type="SMART" id="SM00082">
    <property type="entry name" value="LRRCT"/>
    <property type="match status" value="1"/>
</dbReference>
<gene>
    <name evidence="7" type="ORF">HOLleu_18730</name>
</gene>
<dbReference type="PRINTS" id="PR00019">
    <property type="entry name" value="LEURICHRPT"/>
</dbReference>
<keyword evidence="1" id="KW-0433">Leucine-rich repeat</keyword>
<keyword evidence="3" id="KW-0677">Repeat</keyword>